<feature type="region of interest" description="Disordered" evidence="1">
    <location>
        <begin position="215"/>
        <end position="238"/>
    </location>
</feature>
<sequence>MEFIPVEPEQRPAKIKACAARTEAVREAERELSLHSLVGVLLDARVRITCKQVRQDVLQQLCIPDHLLSVSKLRDATFLLQFERPELRNAVLGRGMLSTRLMKMCFLPWTRQYAATSASKLHYRHPLMLSSLTLRETEDEKACLCVWVWIADPDSIAIGGVLSLEEPMEYIEEQHIEFSTRPGSIELPAVQNGPAGLLDYEVLLHVDRVVDYTPPPPSPSWKSYESDVSGIPDDSPEDEWPIKHRFNWRLGAPDRLRSPPAHLSV</sequence>
<organism evidence="2 3">
    <name type="scientific">Panicum virgatum</name>
    <name type="common">Blackwell switchgrass</name>
    <dbReference type="NCBI Taxonomy" id="38727"/>
    <lineage>
        <taxon>Eukaryota</taxon>
        <taxon>Viridiplantae</taxon>
        <taxon>Streptophyta</taxon>
        <taxon>Embryophyta</taxon>
        <taxon>Tracheophyta</taxon>
        <taxon>Spermatophyta</taxon>
        <taxon>Magnoliopsida</taxon>
        <taxon>Liliopsida</taxon>
        <taxon>Poales</taxon>
        <taxon>Poaceae</taxon>
        <taxon>PACMAD clade</taxon>
        <taxon>Panicoideae</taxon>
        <taxon>Panicodae</taxon>
        <taxon>Paniceae</taxon>
        <taxon>Panicinae</taxon>
        <taxon>Panicum</taxon>
        <taxon>Panicum sect. Hiantes</taxon>
    </lineage>
</organism>
<evidence type="ECO:0000313" key="2">
    <source>
        <dbReference type="EMBL" id="KAG2647124.1"/>
    </source>
</evidence>
<gene>
    <name evidence="2" type="ORF">PVAP13_2KG561866</name>
</gene>
<dbReference type="PANTHER" id="PTHR33087:SF21">
    <property type="entry name" value="OS03G0782100 PROTEIN"/>
    <property type="match status" value="1"/>
</dbReference>
<accession>A0A8T0WPT7</accession>
<comment type="caution">
    <text evidence="2">The sequence shown here is derived from an EMBL/GenBank/DDBJ whole genome shotgun (WGS) entry which is preliminary data.</text>
</comment>
<keyword evidence="3" id="KW-1185">Reference proteome</keyword>
<name>A0A8T0WPT7_PANVG</name>
<dbReference type="InterPro" id="IPR053253">
    <property type="entry name" value="Sex_diff_modulator"/>
</dbReference>
<dbReference type="PANTHER" id="PTHR33087">
    <property type="entry name" value="OS07G0539200 PROTEIN"/>
    <property type="match status" value="1"/>
</dbReference>
<dbReference type="EMBL" id="CM029039">
    <property type="protein sequence ID" value="KAG2647124.1"/>
    <property type="molecule type" value="Genomic_DNA"/>
</dbReference>
<evidence type="ECO:0000313" key="3">
    <source>
        <dbReference type="Proteomes" id="UP000823388"/>
    </source>
</evidence>
<protein>
    <submittedName>
        <fullName evidence="2">Uncharacterized protein</fullName>
    </submittedName>
</protein>
<dbReference type="Proteomes" id="UP000823388">
    <property type="component" value="Chromosome 2K"/>
</dbReference>
<evidence type="ECO:0000256" key="1">
    <source>
        <dbReference type="SAM" id="MobiDB-lite"/>
    </source>
</evidence>
<proteinExistence type="predicted"/>
<dbReference type="AlphaFoldDB" id="A0A8T0WPT7"/>
<reference evidence="2" key="1">
    <citation type="submission" date="2020-05" db="EMBL/GenBank/DDBJ databases">
        <title>WGS assembly of Panicum virgatum.</title>
        <authorList>
            <person name="Lovell J.T."/>
            <person name="Jenkins J."/>
            <person name="Shu S."/>
            <person name="Juenger T.E."/>
            <person name="Schmutz J."/>
        </authorList>
    </citation>
    <scope>NUCLEOTIDE SEQUENCE</scope>
    <source>
        <strain evidence="2">AP13</strain>
    </source>
</reference>